<evidence type="ECO:0000256" key="1">
    <source>
        <dbReference type="SAM" id="MobiDB-lite"/>
    </source>
</evidence>
<evidence type="ECO:0000313" key="3">
    <source>
        <dbReference type="WBParaSite" id="nRc.2.0.1.t08818-RA"/>
    </source>
</evidence>
<sequence>MYNRWAVQIQENETEYYTAASECNPARAQDLPLPSGFYRLIPGESKPLKSVGHTEGSDPDNIKDVQILDWDNISADILENVKNSKCYWDLDGKILLTLYENAKLYWHQAGKPKEIPQEAVSCNTHYPVGIEGHKQVYKNNFYTPNLAKISKVLDEQNFMELEQICKFMPLAYHLAWPHSKAECDFETLQLLSFETLTLGLRYPMMADTNPMDHPTAYAPGNLLIIRPEFIIKSFRERTLASDMHGYTLTYTPASELISKVPLNHPSTSQTAQAEGSGHVKTQQQAPMPVVKTQQLALATVAMQAAAVTVVGPLQTQPAAAQQVAVTQPQTAAEIELEVAPLCNPPLLPAKVKQLLLKICASDSKSSSEEEEGEILEAASPTLEDKDSMEAKMQQQEIEEEKVQTLINETATKMSGIDVRLDKMQETSQEIAVQSKDPKAHDLQVKCEALQAKIQEQKHHQQNQEGQNQGQEGGQTHSQGLRGGNPNYRGRPRRGYRGGRQQQFDIMKIIERRIINNNSYLHAEHLDKTNIGRYSVTAHNFNDIANYYVGGIQFAKLTVALNFSFLTNTFIMKIVKLKFEH</sequence>
<reference evidence="3" key="1">
    <citation type="submission" date="2022-11" db="UniProtKB">
        <authorList>
            <consortium name="WormBaseParasite"/>
        </authorList>
    </citation>
    <scope>IDENTIFICATION</scope>
</reference>
<dbReference type="WBParaSite" id="nRc.2.0.1.t08818-RA">
    <property type="protein sequence ID" value="nRc.2.0.1.t08818-RA"/>
    <property type="gene ID" value="nRc.2.0.1.g08818"/>
</dbReference>
<feature type="region of interest" description="Disordered" evidence="1">
    <location>
        <begin position="362"/>
        <end position="386"/>
    </location>
</feature>
<accession>A0A915I3V7</accession>
<keyword evidence="2" id="KW-1185">Reference proteome</keyword>
<dbReference type="Proteomes" id="UP000887565">
    <property type="component" value="Unplaced"/>
</dbReference>
<feature type="compositionally biased region" description="Polar residues" evidence="1">
    <location>
        <begin position="265"/>
        <end position="285"/>
    </location>
</feature>
<dbReference type="AlphaFoldDB" id="A0A915I3V7"/>
<proteinExistence type="predicted"/>
<protein>
    <submittedName>
        <fullName evidence="3">Uncharacterized protein</fullName>
    </submittedName>
</protein>
<organism evidence="2 3">
    <name type="scientific">Romanomermis culicivorax</name>
    <name type="common">Nematode worm</name>
    <dbReference type="NCBI Taxonomy" id="13658"/>
    <lineage>
        <taxon>Eukaryota</taxon>
        <taxon>Metazoa</taxon>
        <taxon>Ecdysozoa</taxon>
        <taxon>Nematoda</taxon>
        <taxon>Enoplea</taxon>
        <taxon>Dorylaimia</taxon>
        <taxon>Mermithida</taxon>
        <taxon>Mermithoidea</taxon>
        <taxon>Mermithidae</taxon>
        <taxon>Romanomermis</taxon>
    </lineage>
</organism>
<feature type="region of interest" description="Disordered" evidence="1">
    <location>
        <begin position="265"/>
        <end position="286"/>
    </location>
</feature>
<name>A0A915I3V7_ROMCU</name>
<evidence type="ECO:0000313" key="2">
    <source>
        <dbReference type="Proteomes" id="UP000887565"/>
    </source>
</evidence>
<feature type="region of interest" description="Disordered" evidence="1">
    <location>
        <begin position="454"/>
        <end position="501"/>
    </location>
</feature>